<gene>
    <name evidence="1" type="ORF">BMYO_0814</name>
</gene>
<evidence type="ECO:0000313" key="2">
    <source>
        <dbReference type="Proteomes" id="UP000216871"/>
    </source>
</evidence>
<sequence>MNRSPLAREIGPRYASRFWAGAICAVLEQWVRGDMDAPDDELADIMTALMHRGVETAAEFGTGCTPKWDET</sequence>
<comment type="caution">
    <text evidence="1">The sequence shown here is derived from an EMBL/GenBank/DDBJ whole genome shotgun (WGS) entry which is preliminary data.</text>
</comment>
<dbReference type="AlphaFoldDB" id="A0A261FN08"/>
<dbReference type="Proteomes" id="UP000216871">
    <property type="component" value="Unassembled WGS sequence"/>
</dbReference>
<dbReference type="OrthoDB" id="3193022at2"/>
<accession>A0A261FN08</accession>
<reference evidence="1 2" key="1">
    <citation type="journal article" date="2017" name="BMC Genomics">
        <title>Comparative genomic and phylogenomic analyses of the Bifidobacteriaceae family.</title>
        <authorList>
            <person name="Lugli G.A."/>
            <person name="Milani C."/>
            <person name="Turroni F."/>
            <person name="Duranti S."/>
            <person name="Mancabelli L."/>
            <person name="Mangifesta M."/>
            <person name="Ferrario C."/>
            <person name="Modesto M."/>
            <person name="Mattarelli P."/>
            <person name="Jiri K."/>
            <person name="van Sinderen D."/>
            <person name="Ventura M."/>
        </authorList>
    </citation>
    <scope>NUCLEOTIDE SEQUENCE [LARGE SCALE GENOMIC DNA]</scope>
    <source>
        <strain evidence="1 2">DSM 100196</strain>
    </source>
</reference>
<proteinExistence type="predicted"/>
<name>A0A261FN08_9BIFI</name>
<protein>
    <recommendedName>
        <fullName evidence="3">TetR family transcriptional regulator</fullName>
    </recommendedName>
</protein>
<evidence type="ECO:0008006" key="3">
    <source>
        <dbReference type="Google" id="ProtNLM"/>
    </source>
</evidence>
<organism evidence="1 2">
    <name type="scientific">Bifidobacterium myosotis</name>
    <dbReference type="NCBI Taxonomy" id="1630166"/>
    <lineage>
        <taxon>Bacteria</taxon>
        <taxon>Bacillati</taxon>
        <taxon>Actinomycetota</taxon>
        <taxon>Actinomycetes</taxon>
        <taxon>Bifidobacteriales</taxon>
        <taxon>Bifidobacteriaceae</taxon>
        <taxon>Bifidobacterium</taxon>
    </lineage>
</organism>
<dbReference type="RefSeq" id="WP_143249111.1">
    <property type="nucleotide sequence ID" value="NZ_MWWW01000008.1"/>
</dbReference>
<keyword evidence="2" id="KW-1185">Reference proteome</keyword>
<evidence type="ECO:0000313" key="1">
    <source>
        <dbReference type="EMBL" id="OZG60353.1"/>
    </source>
</evidence>
<dbReference type="EMBL" id="MWWW01000008">
    <property type="protein sequence ID" value="OZG60353.1"/>
    <property type="molecule type" value="Genomic_DNA"/>
</dbReference>